<reference evidence="9 10" key="4">
    <citation type="journal article" date="2011" name="BMC Genomics">
        <title>RNA-Seq improves annotation of protein-coding genes in the cucumber genome.</title>
        <authorList>
            <person name="Li Z."/>
            <person name="Zhang Z."/>
            <person name="Yan P."/>
            <person name="Huang S."/>
            <person name="Fei Z."/>
            <person name="Lin K."/>
        </authorList>
    </citation>
    <scope>NUCLEOTIDE SEQUENCE [LARGE SCALE GENOMIC DNA]</scope>
    <source>
        <strain evidence="10">cv. 9930</strain>
    </source>
</reference>
<feature type="signal peptide" evidence="7">
    <location>
        <begin position="1"/>
        <end position="22"/>
    </location>
</feature>
<feature type="compositionally biased region" description="Polar residues" evidence="5">
    <location>
        <begin position="506"/>
        <end position="519"/>
    </location>
</feature>
<keyword evidence="6" id="KW-1133">Transmembrane helix</keyword>
<dbReference type="OMA" id="MFLGITS"/>
<protein>
    <recommendedName>
        <fullName evidence="8">Gnk2-homologous domain-containing protein</fullName>
    </recommendedName>
</protein>
<accession>A0A0A0LX57</accession>
<dbReference type="GO" id="GO:0005524">
    <property type="term" value="F:ATP binding"/>
    <property type="evidence" value="ECO:0007669"/>
    <property type="project" value="UniProtKB-UniRule"/>
</dbReference>
<evidence type="ECO:0000313" key="9">
    <source>
        <dbReference type="EMBL" id="KGN64556.1"/>
    </source>
</evidence>
<evidence type="ECO:0000256" key="2">
    <source>
        <dbReference type="ARBA" id="ARBA00022737"/>
    </source>
</evidence>
<dbReference type="EMBL" id="CM002922">
    <property type="protein sequence ID" value="KGN64556.1"/>
    <property type="molecule type" value="Genomic_DNA"/>
</dbReference>
<keyword evidence="6" id="KW-0472">Membrane</keyword>
<dbReference type="PROSITE" id="PS51473">
    <property type="entry name" value="GNK2"/>
    <property type="match status" value="2"/>
</dbReference>
<dbReference type="Proteomes" id="UP000029981">
    <property type="component" value="Chromosome 1"/>
</dbReference>
<feature type="chain" id="PRO_5001973221" description="Gnk2-homologous domain-containing protein" evidence="7">
    <location>
        <begin position="23"/>
        <end position="519"/>
    </location>
</feature>
<dbReference type="FunFam" id="3.30.430.20:FF:000009">
    <property type="entry name" value="Cysteine-rich receptor-like protein kinase 28"/>
    <property type="match status" value="1"/>
</dbReference>
<keyword evidence="3" id="KW-0325">Glycoprotein</keyword>
<keyword evidence="1 7" id="KW-0732">Signal</keyword>
<evidence type="ECO:0000256" key="7">
    <source>
        <dbReference type="SAM" id="SignalP"/>
    </source>
</evidence>
<dbReference type="InterPro" id="IPR017441">
    <property type="entry name" value="Protein_kinase_ATP_BS"/>
</dbReference>
<organism evidence="9 10">
    <name type="scientific">Cucumis sativus</name>
    <name type="common">Cucumber</name>
    <dbReference type="NCBI Taxonomy" id="3659"/>
    <lineage>
        <taxon>Eukaryota</taxon>
        <taxon>Viridiplantae</taxon>
        <taxon>Streptophyta</taxon>
        <taxon>Embryophyta</taxon>
        <taxon>Tracheophyta</taxon>
        <taxon>Spermatophyta</taxon>
        <taxon>Magnoliopsida</taxon>
        <taxon>eudicotyledons</taxon>
        <taxon>Gunneridae</taxon>
        <taxon>Pentapetalae</taxon>
        <taxon>rosids</taxon>
        <taxon>fabids</taxon>
        <taxon>Cucurbitales</taxon>
        <taxon>Cucurbitaceae</taxon>
        <taxon>Benincaseae</taxon>
        <taxon>Cucumis</taxon>
    </lineage>
</organism>
<dbReference type="Gene3D" id="3.30.430.20">
    <property type="entry name" value="Gnk2 domain, C-X8-C-X2-C motif"/>
    <property type="match status" value="2"/>
</dbReference>
<sequence length="519" mass="58158">MEMLNFAIIFHILLTFLIHANSQTLYRCIPNNNYTANSSYESSLSLLFSTLSTNAPGTNGFFNSSVIRTPNDTVYGIFQCRGDTTDGSCRDCVMEATRNIAHQFCPFRKSAVVWYDDCLLRYSDQNFFSVVSTEPPYPLDSQVDIGFDTDRFNQLVMATLTAIGANASSSVAGEMFATHEAIFTSNITLYTLAQCNSDLSNTNCQDCLTRVIRGIPRCCANKVGGRNLFPSCYVRYELYPFYQLSRITNQIPPSEPATPDQQPPLHSSAIVVPITASILLLVLCLSVLLWRANRKYMILVKQESVLNEIIDVDSLQFDFDTIHAATNNFSEENRVGEGGFGVVYKGRLENGQEIAVKRLSRGSLQDEEMDPKISDFGMARIIQIDETQKNTRRIAGIGEDISTYVSKLICFGGQAWKLWNDGTPLDILESSLRDKCSRDMVIRCIHIALLCVHDDPIQRPSMASIVLMLNSYSFTLPEPKEPMYFKSNIRENNDIAAVDVDHSKDPSSNTISTSEMYPR</sequence>
<gene>
    <name evidence="9" type="ORF">Csa_1G064780</name>
</gene>
<proteinExistence type="predicted"/>
<dbReference type="PANTHER" id="PTHR32099:SF42">
    <property type="entry name" value="CYSTEINE-RICH RECEPTOR-LIKE PROTEIN KINASE 9-RELATED"/>
    <property type="match status" value="1"/>
</dbReference>
<evidence type="ECO:0000313" key="10">
    <source>
        <dbReference type="Proteomes" id="UP000029981"/>
    </source>
</evidence>
<reference evidence="9 10" key="1">
    <citation type="journal article" date="2009" name="Nat. Genet.">
        <title>The genome of the cucumber, Cucumis sativus L.</title>
        <authorList>
            <person name="Huang S."/>
            <person name="Li R."/>
            <person name="Zhang Z."/>
            <person name="Li L."/>
            <person name="Gu X."/>
            <person name="Fan W."/>
            <person name="Lucas W.J."/>
            <person name="Wang X."/>
            <person name="Xie B."/>
            <person name="Ni P."/>
            <person name="Ren Y."/>
            <person name="Zhu H."/>
            <person name="Li J."/>
            <person name="Lin K."/>
            <person name="Jin W."/>
            <person name="Fei Z."/>
            <person name="Li G."/>
            <person name="Staub J."/>
            <person name="Kilian A."/>
            <person name="van der Vossen E.A."/>
            <person name="Wu Y."/>
            <person name="Guo J."/>
            <person name="He J."/>
            <person name="Jia Z."/>
            <person name="Ren Y."/>
            <person name="Tian G."/>
            <person name="Lu Y."/>
            <person name="Ruan J."/>
            <person name="Qian W."/>
            <person name="Wang M."/>
            <person name="Huang Q."/>
            <person name="Li B."/>
            <person name="Xuan Z."/>
            <person name="Cao J."/>
            <person name="Asan"/>
            <person name="Wu Z."/>
            <person name="Zhang J."/>
            <person name="Cai Q."/>
            <person name="Bai Y."/>
            <person name="Zhao B."/>
            <person name="Han Y."/>
            <person name="Li Y."/>
            <person name="Li X."/>
            <person name="Wang S."/>
            <person name="Shi Q."/>
            <person name="Liu S."/>
            <person name="Cho W.K."/>
            <person name="Kim J.Y."/>
            <person name="Xu Y."/>
            <person name="Heller-Uszynska K."/>
            <person name="Miao H."/>
            <person name="Cheng Z."/>
            <person name="Zhang S."/>
            <person name="Wu J."/>
            <person name="Yang Y."/>
            <person name="Kang H."/>
            <person name="Li M."/>
            <person name="Liang H."/>
            <person name="Ren X."/>
            <person name="Shi Z."/>
            <person name="Wen M."/>
            <person name="Jian M."/>
            <person name="Yang H."/>
            <person name="Zhang G."/>
            <person name="Yang Z."/>
            <person name="Chen R."/>
            <person name="Liu S."/>
            <person name="Li J."/>
            <person name="Ma L."/>
            <person name="Liu H."/>
            <person name="Zhou Y."/>
            <person name="Zhao J."/>
            <person name="Fang X."/>
            <person name="Li G."/>
            <person name="Fang L."/>
            <person name="Li Y."/>
            <person name="Liu D."/>
            <person name="Zheng H."/>
            <person name="Zhang Y."/>
            <person name="Qin N."/>
            <person name="Li Z."/>
            <person name="Yang G."/>
            <person name="Yang S."/>
            <person name="Bolund L."/>
            <person name="Kristiansen K."/>
            <person name="Zheng H."/>
            <person name="Li S."/>
            <person name="Zhang X."/>
            <person name="Yang H."/>
            <person name="Wang J."/>
            <person name="Sun R."/>
            <person name="Zhang B."/>
            <person name="Jiang S."/>
            <person name="Wang J."/>
            <person name="Du Y."/>
            <person name="Li S."/>
        </authorList>
    </citation>
    <scope>NUCLEOTIDE SEQUENCE [LARGE SCALE GENOMIC DNA]</scope>
    <source>
        <strain evidence="10">cv. 9930</strain>
    </source>
</reference>
<keyword evidence="6" id="KW-0812">Transmembrane</keyword>
<dbReference type="PROSITE" id="PS00107">
    <property type="entry name" value="PROTEIN_KINASE_ATP"/>
    <property type="match status" value="1"/>
</dbReference>
<keyword evidence="4" id="KW-0067">ATP-binding</keyword>
<dbReference type="GO" id="GO:0009626">
    <property type="term" value="P:plant-type hypersensitive response"/>
    <property type="evidence" value="ECO:0000318"/>
    <property type="project" value="GO_Central"/>
</dbReference>
<dbReference type="GO" id="GO:0005886">
    <property type="term" value="C:plasma membrane"/>
    <property type="evidence" value="ECO:0000318"/>
    <property type="project" value="GO_Central"/>
</dbReference>
<evidence type="ECO:0000256" key="4">
    <source>
        <dbReference type="PROSITE-ProRule" id="PRU10141"/>
    </source>
</evidence>
<feature type="binding site" evidence="4">
    <location>
        <position position="357"/>
    </location>
    <ligand>
        <name>ATP</name>
        <dbReference type="ChEBI" id="CHEBI:30616"/>
    </ligand>
</feature>
<dbReference type="Gene3D" id="1.10.510.10">
    <property type="entry name" value="Transferase(Phosphotransferase) domain 1"/>
    <property type="match status" value="1"/>
</dbReference>
<evidence type="ECO:0000259" key="8">
    <source>
        <dbReference type="PROSITE" id="PS51473"/>
    </source>
</evidence>
<evidence type="ECO:0000256" key="1">
    <source>
        <dbReference type="ARBA" id="ARBA00022729"/>
    </source>
</evidence>
<feature type="region of interest" description="Disordered" evidence="5">
    <location>
        <begin position="500"/>
        <end position="519"/>
    </location>
</feature>
<dbReference type="GO" id="GO:0004674">
    <property type="term" value="F:protein serine/threonine kinase activity"/>
    <property type="evidence" value="ECO:0000318"/>
    <property type="project" value="GO_Central"/>
</dbReference>
<reference evidence="9 10" key="2">
    <citation type="journal article" date="2009" name="PLoS ONE">
        <title>An integrated genetic and cytogenetic map of the cucumber genome.</title>
        <authorList>
            <person name="Ren Y."/>
            <person name="Zhang Z."/>
            <person name="Liu J."/>
            <person name="Staub J.E."/>
            <person name="Han Y."/>
            <person name="Cheng Z."/>
            <person name="Li X."/>
            <person name="Lu J."/>
            <person name="Miao H."/>
            <person name="Kang H."/>
            <person name="Xie B."/>
            <person name="Gu X."/>
            <person name="Wang X."/>
            <person name="Du Y."/>
            <person name="Jin W."/>
            <person name="Huang S."/>
        </authorList>
    </citation>
    <scope>NUCLEOTIDE SEQUENCE [LARGE SCALE GENOMIC DNA]</scope>
    <source>
        <strain evidence="10">cv. 9930</strain>
    </source>
</reference>
<evidence type="ECO:0000256" key="3">
    <source>
        <dbReference type="ARBA" id="ARBA00023180"/>
    </source>
</evidence>
<dbReference type="Gene3D" id="3.30.200.20">
    <property type="entry name" value="Phosphorylase Kinase, domain 1"/>
    <property type="match status" value="1"/>
</dbReference>
<feature type="domain" description="Gnk2-homologous" evidence="8">
    <location>
        <begin position="133"/>
        <end position="241"/>
    </location>
</feature>
<dbReference type="Pfam" id="PF01657">
    <property type="entry name" value="Stress-antifung"/>
    <property type="match status" value="2"/>
</dbReference>
<dbReference type="InterPro" id="IPR011009">
    <property type="entry name" value="Kinase-like_dom_sf"/>
</dbReference>
<dbReference type="InterPro" id="IPR038408">
    <property type="entry name" value="GNK2_sf"/>
</dbReference>
<dbReference type="PANTHER" id="PTHR32099">
    <property type="entry name" value="CYSTEINE-RICH REPEAT SECRETORY PROTEIN"/>
    <property type="match status" value="1"/>
</dbReference>
<reference evidence="9 10" key="3">
    <citation type="journal article" date="2010" name="BMC Genomics">
        <title>Transcriptome sequencing and comparative analysis of cucumber flowers with different sex types.</title>
        <authorList>
            <person name="Guo S."/>
            <person name="Zheng Y."/>
            <person name="Joung J.G."/>
            <person name="Liu S."/>
            <person name="Zhang Z."/>
            <person name="Crasta O.R."/>
            <person name="Sobral B.W."/>
            <person name="Xu Y."/>
            <person name="Huang S."/>
            <person name="Fei Z."/>
        </authorList>
    </citation>
    <scope>NUCLEOTIDE SEQUENCE [LARGE SCALE GENOMIC DNA]</scope>
    <source>
        <strain evidence="10">cv. 9930</strain>
    </source>
</reference>
<dbReference type="InterPro" id="IPR002902">
    <property type="entry name" value="GNK2"/>
</dbReference>
<dbReference type="GO" id="GO:0007165">
    <property type="term" value="P:signal transduction"/>
    <property type="evidence" value="ECO:0000318"/>
    <property type="project" value="GO_Central"/>
</dbReference>
<evidence type="ECO:0000256" key="5">
    <source>
        <dbReference type="SAM" id="MobiDB-lite"/>
    </source>
</evidence>
<keyword evidence="10" id="KW-1185">Reference proteome</keyword>
<dbReference type="STRING" id="3659.A0A0A0LX57"/>
<evidence type="ECO:0000256" key="6">
    <source>
        <dbReference type="SAM" id="Phobius"/>
    </source>
</evidence>
<dbReference type="CDD" id="cd23509">
    <property type="entry name" value="Gnk2-like"/>
    <property type="match status" value="2"/>
</dbReference>
<dbReference type="FunFam" id="3.30.430.20:FF:000002">
    <property type="entry name" value="Cysteine-rich receptor-like protein kinase 10"/>
    <property type="match status" value="1"/>
</dbReference>
<keyword evidence="2" id="KW-0677">Repeat</keyword>
<dbReference type="AlphaFoldDB" id="A0A0A0LX57"/>
<name>A0A0A0LX57_CUCSA</name>
<feature type="domain" description="Gnk2-homologous" evidence="8">
    <location>
        <begin position="22"/>
        <end position="127"/>
    </location>
</feature>
<dbReference type="SUPFAM" id="SSF56112">
    <property type="entry name" value="Protein kinase-like (PK-like)"/>
    <property type="match status" value="1"/>
</dbReference>
<keyword evidence="4" id="KW-0547">Nucleotide-binding</keyword>
<dbReference type="Gramene" id="KGN64556">
    <property type="protein sequence ID" value="KGN64556"/>
    <property type="gene ID" value="Csa_1G064780"/>
</dbReference>
<feature type="transmembrane region" description="Helical" evidence="6">
    <location>
        <begin position="270"/>
        <end position="290"/>
    </location>
</feature>
<dbReference type="GO" id="GO:0042742">
    <property type="term" value="P:defense response to bacterium"/>
    <property type="evidence" value="ECO:0000318"/>
    <property type="project" value="GO_Central"/>
</dbReference>